<evidence type="ECO:0000313" key="3">
    <source>
        <dbReference type="Proteomes" id="UP000541470"/>
    </source>
</evidence>
<dbReference type="Proteomes" id="UP000541470">
    <property type="component" value="Unassembled WGS sequence"/>
</dbReference>
<accession>A0A7Y0B0C4</accession>
<proteinExistence type="predicted"/>
<evidence type="ECO:0000259" key="1">
    <source>
        <dbReference type="Pfam" id="PF13454"/>
    </source>
</evidence>
<dbReference type="PANTHER" id="PTHR40254">
    <property type="entry name" value="BLR0577 PROTEIN"/>
    <property type="match status" value="1"/>
</dbReference>
<dbReference type="PANTHER" id="PTHR40254:SF1">
    <property type="entry name" value="BLR0577 PROTEIN"/>
    <property type="match status" value="1"/>
</dbReference>
<dbReference type="Pfam" id="PF13454">
    <property type="entry name" value="NAD_binding_9"/>
    <property type="match status" value="1"/>
</dbReference>
<organism evidence="2 3">
    <name type="scientific">Rhizobium terricola</name>
    <dbReference type="NCBI Taxonomy" id="2728849"/>
    <lineage>
        <taxon>Bacteria</taxon>
        <taxon>Pseudomonadati</taxon>
        <taxon>Pseudomonadota</taxon>
        <taxon>Alphaproteobacteria</taxon>
        <taxon>Hyphomicrobiales</taxon>
        <taxon>Rhizobiaceae</taxon>
        <taxon>Rhizobium/Agrobacterium group</taxon>
        <taxon>Rhizobium</taxon>
    </lineage>
</organism>
<evidence type="ECO:0000313" key="2">
    <source>
        <dbReference type="EMBL" id="NML76685.1"/>
    </source>
</evidence>
<dbReference type="Gene3D" id="3.50.50.60">
    <property type="entry name" value="FAD/NAD(P)-binding domain"/>
    <property type="match status" value="1"/>
</dbReference>
<name>A0A7Y0B0C4_9HYPH</name>
<protein>
    <submittedName>
        <fullName evidence="2">FAD-dependent oxidoreductase</fullName>
    </submittedName>
</protein>
<dbReference type="InterPro" id="IPR052189">
    <property type="entry name" value="L-asp_N-monooxygenase_NS-form"/>
</dbReference>
<comment type="caution">
    <text evidence="2">The sequence shown here is derived from an EMBL/GenBank/DDBJ whole genome shotgun (WGS) entry which is preliminary data.</text>
</comment>
<sequence>MLRITLPFERHITPLGNRRCRVAIIGGGFTGASLARELAIASDWGEHEITIFEPRSSLGSGLAYDTTDPALRLNVEAARMRATPGEPGAFVRWLETSGTIEADPDARTETGAIYARRADFARFMAETMHPLLDNGSIRHVREGVETVKRNGRGWRVSGRLGTVIDADIVVIATSHPKPKAPGMVALALNGHPRFIADPARADALAPIRRGERVLVLGAGLTALDIVASLRHRGHDGEIVAFSRSGLLPQAQSPVQPASTGNFVLPAPSSARNVLRRVRLAIADAERAGLPWQRVFDALRQQGQTIWQALTEAEQSRLLRHLRRRFETHRYRMPPQVAALVRRAVDDGGLSFRAGRICRVERGAHAISVDLIVRPEGVVERQSFEWVVVATGPDHKGAIAAQPYLTDLEADGLVKADPHGLGIACDRQSRAIGQNDLAVEGLFIAGPLARGTFGELTGVPEIAAQCEQIASMILEGNATRHLFFKHS</sequence>
<feature type="domain" description="FAD-dependent urate hydroxylase HpyO/Asp monooxygenase CreE-like FAD/NAD(P)-binding" evidence="1">
    <location>
        <begin position="23"/>
        <end position="175"/>
    </location>
</feature>
<dbReference type="RefSeq" id="WP_169595257.1">
    <property type="nucleotide sequence ID" value="NZ_JABBGK010000007.1"/>
</dbReference>
<dbReference type="SUPFAM" id="SSF51905">
    <property type="entry name" value="FAD/NAD(P)-binding domain"/>
    <property type="match status" value="1"/>
</dbReference>
<reference evidence="2 3" key="1">
    <citation type="submission" date="2020-04" db="EMBL/GenBank/DDBJ databases">
        <title>Rhizobium sp. S-51 isolated from soil.</title>
        <authorList>
            <person name="Dahal R.H."/>
        </authorList>
    </citation>
    <scope>NUCLEOTIDE SEQUENCE [LARGE SCALE GENOMIC DNA]</scope>
    <source>
        <strain evidence="2 3">S-51</strain>
    </source>
</reference>
<dbReference type="AlphaFoldDB" id="A0A7Y0B0C4"/>
<dbReference type="InterPro" id="IPR038732">
    <property type="entry name" value="HpyO/CreE_NAD-binding"/>
</dbReference>
<keyword evidence="3" id="KW-1185">Reference proteome</keyword>
<dbReference type="EMBL" id="JABBGK010000007">
    <property type="protein sequence ID" value="NML76685.1"/>
    <property type="molecule type" value="Genomic_DNA"/>
</dbReference>
<dbReference type="InterPro" id="IPR036188">
    <property type="entry name" value="FAD/NAD-bd_sf"/>
</dbReference>
<gene>
    <name evidence="2" type="ORF">HHL25_21330</name>
</gene>